<gene>
    <name evidence="3" type="ORF">D0Y65_014081</name>
    <name evidence="2" type="ORF">glysoja_025097</name>
</gene>
<dbReference type="InterPro" id="IPR002156">
    <property type="entry name" value="RNaseH_domain"/>
</dbReference>
<accession>A0A0B2QEM0</accession>
<dbReference type="Proteomes" id="UP000053555">
    <property type="component" value="Unassembled WGS sequence"/>
</dbReference>
<dbReference type="Proteomes" id="UP000289340">
    <property type="component" value="Chromosome 6"/>
</dbReference>
<dbReference type="GO" id="GO:0003676">
    <property type="term" value="F:nucleic acid binding"/>
    <property type="evidence" value="ECO:0007669"/>
    <property type="project" value="InterPro"/>
</dbReference>
<evidence type="ECO:0000259" key="1">
    <source>
        <dbReference type="Pfam" id="PF13456"/>
    </source>
</evidence>
<dbReference type="EMBL" id="KN659929">
    <property type="protein sequence ID" value="KHN18207.1"/>
    <property type="molecule type" value="Genomic_DNA"/>
</dbReference>
<keyword evidence="4" id="KW-1185">Reference proteome</keyword>
<dbReference type="AlphaFoldDB" id="A0A0B2QEM0"/>
<evidence type="ECO:0000313" key="3">
    <source>
        <dbReference type="EMBL" id="RZC06385.1"/>
    </source>
</evidence>
<dbReference type="Pfam" id="PF13456">
    <property type="entry name" value="RVT_3"/>
    <property type="match status" value="1"/>
</dbReference>
<reference evidence="3 4" key="2">
    <citation type="submission" date="2018-09" db="EMBL/GenBank/DDBJ databases">
        <title>A high-quality reference genome of wild soybean provides a powerful tool to mine soybean genomes.</title>
        <authorList>
            <person name="Xie M."/>
            <person name="Chung C.Y.L."/>
            <person name="Li M.-W."/>
            <person name="Wong F.-L."/>
            <person name="Chan T.-F."/>
            <person name="Lam H.-M."/>
        </authorList>
    </citation>
    <scope>NUCLEOTIDE SEQUENCE [LARGE SCALE GENOMIC DNA]</scope>
    <source>
        <strain evidence="4">cv. W05</strain>
        <tissue evidence="3">Hypocotyl of etiolated seedlings</tissue>
    </source>
</reference>
<proteinExistence type="predicted"/>
<evidence type="ECO:0000313" key="2">
    <source>
        <dbReference type="EMBL" id="KHN18207.1"/>
    </source>
</evidence>
<dbReference type="GO" id="GO:0004523">
    <property type="term" value="F:RNA-DNA hybrid ribonuclease activity"/>
    <property type="evidence" value="ECO:0007669"/>
    <property type="project" value="InterPro"/>
</dbReference>
<reference evidence="2" key="1">
    <citation type="submission" date="2014-07" db="EMBL/GenBank/DDBJ databases">
        <title>Identification of a novel salt tolerance gene in wild soybean by whole-genome sequencing.</title>
        <authorList>
            <person name="Lam H.-M."/>
            <person name="Qi X."/>
            <person name="Li M.-W."/>
            <person name="Liu X."/>
            <person name="Xie M."/>
            <person name="Ni M."/>
            <person name="Xu X."/>
        </authorList>
    </citation>
    <scope>NUCLEOTIDE SEQUENCE [LARGE SCALE GENOMIC DNA]</scope>
    <source>
        <tissue evidence="2">Root</tissue>
    </source>
</reference>
<sequence>MLSNLREAGKHKGPAIQEVQDEVISKPPTKVSYKVNFDTKIKKNIGTGLGMVIRDHKGQIIAAATKFMDMELCPIEAEAFSLRWASILVWELCVHGAIYETNCLDSVKHGITKRTRWEETYFTA</sequence>
<evidence type="ECO:0000313" key="4">
    <source>
        <dbReference type="Proteomes" id="UP000289340"/>
    </source>
</evidence>
<dbReference type="EMBL" id="QZWG01000006">
    <property type="protein sequence ID" value="RZC06385.1"/>
    <property type="molecule type" value="Genomic_DNA"/>
</dbReference>
<organism evidence="2">
    <name type="scientific">Glycine soja</name>
    <name type="common">Wild soybean</name>
    <dbReference type="NCBI Taxonomy" id="3848"/>
    <lineage>
        <taxon>Eukaryota</taxon>
        <taxon>Viridiplantae</taxon>
        <taxon>Streptophyta</taxon>
        <taxon>Embryophyta</taxon>
        <taxon>Tracheophyta</taxon>
        <taxon>Spermatophyta</taxon>
        <taxon>Magnoliopsida</taxon>
        <taxon>eudicotyledons</taxon>
        <taxon>Gunneridae</taxon>
        <taxon>Pentapetalae</taxon>
        <taxon>rosids</taxon>
        <taxon>fabids</taxon>
        <taxon>Fabales</taxon>
        <taxon>Fabaceae</taxon>
        <taxon>Papilionoideae</taxon>
        <taxon>50 kb inversion clade</taxon>
        <taxon>NPAAA clade</taxon>
        <taxon>indigoferoid/millettioid clade</taxon>
        <taxon>Phaseoleae</taxon>
        <taxon>Glycine</taxon>
        <taxon>Glycine subgen. Soja</taxon>
    </lineage>
</organism>
<feature type="domain" description="RNase H type-1" evidence="1">
    <location>
        <begin position="36"/>
        <end position="108"/>
    </location>
</feature>
<name>A0A0B2QEM0_GLYSO</name>
<protein>
    <recommendedName>
        <fullName evidence="1">RNase H type-1 domain-containing protein</fullName>
    </recommendedName>
</protein>